<dbReference type="STRING" id="215250.A0A316YTB5"/>
<keyword evidence="6" id="KW-1133">Transmembrane helix</keyword>
<dbReference type="Proteomes" id="UP000245768">
    <property type="component" value="Unassembled WGS sequence"/>
</dbReference>
<evidence type="ECO:0000256" key="9">
    <source>
        <dbReference type="ARBA" id="ARBA00023136"/>
    </source>
</evidence>
<evidence type="ECO:0000256" key="4">
    <source>
        <dbReference type="ARBA" id="ARBA00022692"/>
    </source>
</evidence>
<evidence type="ECO:0000256" key="6">
    <source>
        <dbReference type="ARBA" id="ARBA00022989"/>
    </source>
</evidence>
<dbReference type="GO" id="GO:0032541">
    <property type="term" value="C:cortical endoplasmic reticulum"/>
    <property type="evidence" value="ECO:0007669"/>
    <property type="project" value="TreeGrafter"/>
</dbReference>
<dbReference type="AlphaFoldDB" id="A0A316YTB5"/>
<feature type="compositionally biased region" description="Polar residues" evidence="11">
    <location>
        <begin position="99"/>
        <end position="110"/>
    </location>
</feature>
<proteinExistence type="inferred from homology"/>
<keyword evidence="5 10" id="KW-0256">Endoplasmic reticulum</keyword>
<dbReference type="OrthoDB" id="2192830at2759"/>
<accession>A0A316YTB5</accession>
<comment type="function">
    <text evidence="10">Mediator of sterol homeostasis involved in sterol uptake, trafficking and distribution into membranes.</text>
</comment>
<reference evidence="12 13" key="1">
    <citation type="journal article" date="2018" name="Mol. Biol. Evol.">
        <title>Broad Genomic Sampling Reveals a Smut Pathogenic Ancestry of the Fungal Clade Ustilaginomycotina.</title>
        <authorList>
            <person name="Kijpornyongpan T."/>
            <person name="Mondo S.J."/>
            <person name="Barry K."/>
            <person name="Sandor L."/>
            <person name="Lee J."/>
            <person name="Lipzen A."/>
            <person name="Pangilinan J."/>
            <person name="LaButti K."/>
            <person name="Hainaut M."/>
            <person name="Henrissat B."/>
            <person name="Grigoriev I.V."/>
            <person name="Spatafora J.W."/>
            <person name="Aime M.C."/>
        </authorList>
    </citation>
    <scope>NUCLEOTIDE SEQUENCE [LARGE SCALE GENOMIC DNA]</scope>
    <source>
        <strain evidence="12 13">MCA 4198</strain>
    </source>
</reference>
<dbReference type="GO" id="GO:0016125">
    <property type="term" value="P:sterol metabolic process"/>
    <property type="evidence" value="ECO:0007669"/>
    <property type="project" value="UniProtKB-UniRule"/>
</dbReference>
<evidence type="ECO:0000256" key="7">
    <source>
        <dbReference type="ARBA" id="ARBA00023055"/>
    </source>
</evidence>
<comment type="subcellular location">
    <subcellularLocation>
        <location evidence="1 10">Endoplasmic reticulum membrane</location>
        <topology evidence="1 10">Multi-pass membrane protein</topology>
    </subcellularLocation>
    <subcellularLocation>
        <location evidence="10">Golgi apparatus membrane</location>
        <topology evidence="10">Multi-pass membrane protein</topology>
    </subcellularLocation>
</comment>
<keyword evidence="9" id="KW-0472">Membrane</keyword>
<keyword evidence="4" id="KW-0812">Transmembrane</keyword>
<dbReference type="GeneID" id="37047636"/>
<dbReference type="RefSeq" id="XP_025379222.1">
    <property type="nucleotide sequence ID" value="XM_025525720.1"/>
</dbReference>
<dbReference type="GO" id="GO:0006665">
    <property type="term" value="P:sphingolipid metabolic process"/>
    <property type="evidence" value="ECO:0007669"/>
    <property type="project" value="UniProtKB-UniRule"/>
</dbReference>
<evidence type="ECO:0000313" key="12">
    <source>
        <dbReference type="EMBL" id="PWN92024.1"/>
    </source>
</evidence>
<keyword evidence="3 10" id="KW-0813">Transport</keyword>
<dbReference type="PANTHER" id="PTHR14467">
    <property type="entry name" value="ARV1"/>
    <property type="match status" value="1"/>
</dbReference>
<dbReference type="GO" id="GO:0000139">
    <property type="term" value="C:Golgi membrane"/>
    <property type="evidence" value="ECO:0007669"/>
    <property type="project" value="UniProtKB-SubCell"/>
</dbReference>
<name>A0A316YTB5_9BASI</name>
<evidence type="ECO:0000256" key="11">
    <source>
        <dbReference type="SAM" id="MobiDB-lite"/>
    </source>
</evidence>
<dbReference type="GO" id="GO:0005789">
    <property type="term" value="C:endoplasmic reticulum membrane"/>
    <property type="evidence" value="ECO:0007669"/>
    <property type="project" value="UniProtKB-SubCell"/>
</dbReference>
<keyword evidence="13" id="KW-1185">Reference proteome</keyword>
<dbReference type="InParanoid" id="A0A316YTB5"/>
<comment type="function">
    <text evidence="10">Regulates also the sphingolipid metabolism.</text>
</comment>
<evidence type="ECO:0000256" key="5">
    <source>
        <dbReference type="ARBA" id="ARBA00022824"/>
    </source>
</evidence>
<comment type="similarity">
    <text evidence="2 10">Belongs to the ARV1 family.</text>
</comment>
<dbReference type="PANTHER" id="PTHR14467:SF0">
    <property type="entry name" value="PROTEIN ARV1"/>
    <property type="match status" value="1"/>
</dbReference>
<keyword evidence="8 10" id="KW-0443">Lipid metabolism</keyword>
<evidence type="ECO:0000256" key="1">
    <source>
        <dbReference type="ARBA" id="ARBA00004477"/>
    </source>
</evidence>
<evidence type="ECO:0000256" key="2">
    <source>
        <dbReference type="ARBA" id="ARBA00009187"/>
    </source>
</evidence>
<evidence type="ECO:0000256" key="8">
    <source>
        <dbReference type="ARBA" id="ARBA00023098"/>
    </source>
</evidence>
<keyword evidence="10" id="KW-0333">Golgi apparatus</keyword>
<dbReference type="Pfam" id="PF04161">
    <property type="entry name" value="Arv1"/>
    <property type="match status" value="1"/>
</dbReference>
<keyword evidence="10" id="KW-0746">Sphingolipid metabolism</keyword>
<dbReference type="GO" id="GO:0032366">
    <property type="term" value="P:intracellular sterol transport"/>
    <property type="evidence" value="ECO:0007669"/>
    <property type="project" value="UniProtKB-UniRule"/>
</dbReference>
<dbReference type="InterPro" id="IPR007290">
    <property type="entry name" value="Arv1"/>
</dbReference>
<evidence type="ECO:0000256" key="3">
    <source>
        <dbReference type="ARBA" id="ARBA00022448"/>
    </source>
</evidence>
<protein>
    <recommendedName>
        <fullName evidence="10">Protein ARV</fullName>
    </recommendedName>
</protein>
<sequence>MAVCVHCSAHTSSLFVSYGPTHLLCTRCSTCGQYADPYVEHEAVIVAIDLILVKPRAYRHVLFNRPHLRLPRRPDEASGPSNQKRRRSTRSERRASLSPNSSEGSDGPPSSLTLIASREKWMAWWKLAKRFAAILIIDAYLRWFYLCERRVQPS</sequence>
<evidence type="ECO:0000313" key="13">
    <source>
        <dbReference type="Proteomes" id="UP000245768"/>
    </source>
</evidence>
<gene>
    <name evidence="12" type="ORF">FA10DRAFT_81180</name>
</gene>
<dbReference type="GO" id="GO:0097036">
    <property type="term" value="P:regulation of plasma membrane sterol distribution"/>
    <property type="evidence" value="ECO:0007669"/>
    <property type="project" value="UniProtKB-UniRule"/>
</dbReference>
<feature type="region of interest" description="Disordered" evidence="11">
    <location>
        <begin position="70"/>
        <end position="110"/>
    </location>
</feature>
<dbReference type="EMBL" id="KZ819635">
    <property type="protein sequence ID" value="PWN92024.1"/>
    <property type="molecule type" value="Genomic_DNA"/>
</dbReference>
<organism evidence="12 13">
    <name type="scientific">Acaromyces ingoldii</name>
    <dbReference type="NCBI Taxonomy" id="215250"/>
    <lineage>
        <taxon>Eukaryota</taxon>
        <taxon>Fungi</taxon>
        <taxon>Dikarya</taxon>
        <taxon>Basidiomycota</taxon>
        <taxon>Ustilaginomycotina</taxon>
        <taxon>Exobasidiomycetes</taxon>
        <taxon>Exobasidiales</taxon>
        <taxon>Cryptobasidiaceae</taxon>
        <taxon>Acaromyces</taxon>
    </lineage>
</organism>
<evidence type="ECO:0000256" key="10">
    <source>
        <dbReference type="RuleBase" id="RU368065"/>
    </source>
</evidence>
<keyword evidence="7 10" id="KW-0445">Lipid transport</keyword>